<dbReference type="InterPro" id="IPR018062">
    <property type="entry name" value="HTH_AraC-typ_CS"/>
</dbReference>
<dbReference type="SUPFAM" id="SSF46689">
    <property type="entry name" value="Homeodomain-like"/>
    <property type="match status" value="2"/>
</dbReference>
<dbReference type="SMART" id="SM00342">
    <property type="entry name" value="HTH_ARAC"/>
    <property type="match status" value="1"/>
</dbReference>
<dbReference type="InterPro" id="IPR020449">
    <property type="entry name" value="Tscrpt_reg_AraC-type_HTH"/>
</dbReference>
<dbReference type="Gene3D" id="3.40.50.880">
    <property type="match status" value="1"/>
</dbReference>
<evidence type="ECO:0000256" key="4">
    <source>
        <dbReference type="SAM" id="MobiDB-lite"/>
    </source>
</evidence>
<dbReference type="SUPFAM" id="SSF52317">
    <property type="entry name" value="Class I glutamine amidotransferase-like"/>
    <property type="match status" value="1"/>
</dbReference>
<evidence type="ECO:0000256" key="3">
    <source>
        <dbReference type="ARBA" id="ARBA00023163"/>
    </source>
</evidence>
<gene>
    <name evidence="6" type="ORF">SAMN05421672_106107</name>
</gene>
<dbReference type="PROSITE" id="PS00041">
    <property type="entry name" value="HTH_ARAC_FAMILY_1"/>
    <property type="match status" value="1"/>
</dbReference>
<reference evidence="6 7" key="1">
    <citation type="submission" date="2017-01" db="EMBL/GenBank/DDBJ databases">
        <authorList>
            <person name="Mah S.A."/>
            <person name="Swanson W.J."/>
            <person name="Moy G.W."/>
            <person name="Vacquier V.D."/>
        </authorList>
    </citation>
    <scope>NUCLEOTIDE SEQUENCE [LARGE SCALE GENOMIC DNA]</scope>
    <source>
        <strain evidence="6 7">ATCC 29606</strain>
    </source>
</reference>
<dbReference type="InterPro" id="IPR052158">
    <property type="entry name" value="INH-QAR"/>
</dbReference>
<dbReference type="PANTHER" id="PTHR43130:SF11">
    <property type="entry name" value="TRANSCRIPTIONAL REGULATORY PROTEIN"/>
    <property type="match status" value="1"/>
</dbReference>
<dbReference type="Pfam" id="PF01965">
    <property type="entry name" value="DJ-1_PfpI"/>
    <property type="match status" value="1"/>
</dbReference>
<evidence type="ECO:0000313" key="7">
    <source>
        <dbReference type="Proteomes" id="UP000186079"/>
    </source>
</evidence>
<dbReference type="PROSITE" id="PS01124">
    <property type="entry name" value="HTH_ARAC_FAMILY_2"/>
    <property type="match status" value="1"/>
</dbReference>
<feature type="region of interest" description="Disordered" evidence="4">
    <location>
        <begin position="320"/>
        <end position="343"/>
    </location>
</feature>
<dbReference type="EMBL" id="FTMC01000006">
    <property type="protein sequence ID" value="SIQ43651.1"/>
    <property type="molecule type" value="Genomic_DNA"/>
</dbReference>
<dbReference type="GO" id="GO:0009893">
    <property type="term" value="P:positive regulation of metabolic process"/>
    <property type="evidence" value="ECO:0007669"/>
    <property type="project" value="UniProtKB-ARBA"/>
</dbReference>
<dbReference type="PRINTS" id="PR00032">
    <property type="entry name" value="HTHARAC"/>
</dbReference>
<dbReference type="Proteomes" id="UP000186079">
    <property type="component" value="Unassembled WGS sequence"/>
</dbReference>
<dbReference type="CDD" id="cd03138">
    <property type="entry name" value="GATase1_AraC_2"/>
    <property type="match status" value="1"/>
</dbReference>
<protein>
    <submittedName>
        <fullName evidence="6">Transcriptional regulator, AraC family with amidase-like domain</fullName>
    </submittedName>
</protein>
<dbReference type="Gene3D" id="1.10.10.60">
    <property type="entry name" value="Homeodomain-like"/>
    <property type="match status" value="2"/>
</dbReference>
<dbReference type="InterPro" id="IPR029062">
    <property type="entry name" value="Class_I_gatase-like"/>
</dbReference>
<dbReference type="PANTHER" id="PTHR43130">
    <property type="entry name" value="ARAC-FAMILY TRANSCRIPTIONAL REGULATOR"/>
    <property type="match status" value="1"/>
</dbReference>
<dbReference type="AlphaFoldDB" id="A0A1N6SRG7"/>
<accession>A0A1N6SRG7</accession>
<dbReference type="InterPro" id="IPR009057">
    <property type="entry name" value="Homeodomain-like_sf"/>
</dbReference>
<dbReference type="GO" id="GO:0043565">
    <property type="term" value="F:sequence-specific DNA binding"/>
    <property type="evidence" value="ECO:0007669"/>
    <property type="project" value="InterPro"/>
</dbReference>
<keyword evidence="2" id="KW-0238">DNA-binding</keyword>
<name>A0A1N6SRG7_9PSED</name>
<organism evidence="6 7">
    <name type="scientific">Pseudomonas flexibilis</name>
    <dbReference type="NCBI Taxonomy" id="706570"/>
    <lineage>
        <taxon>Bacteria</taxon>
        <taxon>Pseudomonadati</taxon>
        <taxon>Pseudomonadota</taxon>
        <taxon>Gammaproteobacteria</taxon>
        <taxon>Pseudomonadales</taxon>
        <taxon>Pseudomonadaceae</taxon>
        <taxon>Pseudomonas</taxon>
    </lineage>
</organism>
<keyword evidence="1" id="KW-0805">Transcription regulation</keyword>
<evidence type="ECO:0000256" key="1">
    <source>
        <dbReference type="ARBA" id="ARBA00023015"/>
    </source>
</evidence>
<dbReference type="Pfam" id="PF12833">
    <property type="entry name" value="HTH_18"/>
    <property type="match status" value="1"/>
</dbReference>
<dbReference type="RefSeq" id="WP_052199761.1">
    <property type="nucleotide sequence ID" value="NZ_FTMC01000006.1"/>
</dbReference>
<dbReference type="GO" id="GO:0003700">
    <property type="term" value="F:DNA-binding transcription factor activity"/>
    <property type="evidence" value="ECO:0007669"/>
    <property type="project" value="InterPro"/>
</dbReference>
<keyword evidence="3" id="KW-0804">Transcription</keyword>
<dbReference type="InterPro" id="IPR002818">
    <property type="entry name" value="DJ-1/PfpI"/>
</dbReference>
<evidence type="ECO:0000313" key="6">
    <source>
        <dbReference type="EMBL" id="SIQ43651.1"/>
    </source>
</evidence>
<dbReference type="InterPro" id="IPR018060">
    <property type="entry name" value="HTH_AraC"/>
</dbReference>
<proteinExistence type="predicted"/>
<evidence type="ECO:0000259" key="5">
    <source>
        <dbReference type="PROSITE" id="PS01124"/>
    </source>
</evidence>
<evidence type="ECO:0000256" key="2">
    <source>
        <dbReference type="ARBA" id="ARBA00023125"/>
    </source>
</evidence>
<feature type="domain" description="HTH araC/xylS-type" evidence="5">
    <location>
        <begin position="227"/>
        <end position="325"/>
    </location>
</feature>
<sequence>MSMPTLPLSRVSILACEGVLASTLMQACDLFHMASLRLGKRQGLGTTPAFQTRLVSADGQPVRSFSGVHLPVDGGLEAADILVLPAFWGDFDALRQRHPQVLEWLQASHAAGSTLCGEASGVFWIAQASLLDGKEATTYWRFFDEFTQRFPQVQLNRDKHLTDADRLYCTTSSTSACDLYLHLIERFCGLDIAQTVARDVLHEVQRSYTPGRIGFGGQKLHRDMAILQIQHWLEEHYTEKFRLEDVASRHGMSIRNFMRRFQAATGDKPLHYLQRLRIETAKSLLSASRKSIKTISYEVGYDDASFFARLFRQHTGLSPNQYRQHAAPKEPQASATRPAPHRT</sequence>